<dbReference type="AlphaFoldDB" id="A0A395ITP1"/>
<dbReference type="Proteomes" id="UP000249056">
    <property type="component" value="Unassembled WGS sequence"/>
</dbReference>
<feature type="compositionally biased region" description="Low complexity" evidence="1">
    <location>
        <begin position="1"/>
        <end position="11"/>
    </location>
</feature>
<comment type="caution">
    <text evidence="2">The sequence shown here is derived from an EMBL/GenBank/DDBJ whole genome shotgun (WGS) entry which is preliminary data.</text>
</comment>
<dbReference type="EMBL" id="QKRW01000019">
    <property type="protein sequence ID" value="RAL63406.1"/>
    <property type="molecule type" value="Genomic_DNA"/>
</dbReference>
<proteinExistence type="predicted"/>
<dbReference type="OrthoDB" id="163257at2759"/>
<evidence type="ECO:0000313" key="3">
    <source>
        <dbReference type="Proteomes" id="UP000249056"/>
    </source>
</evidence>
<reference evidence="2 3" key="1">
    <citation type="submission" date="2018-06" db="EMBL/GenBank/DDBJ databases">
        <title>Genome Sequence of the Brown Rot Fungal Pathogen Monilinia fructigena.</title>
        <authorList>
            <person name="Landi L."/>
            <person name="De Miccolis Angelini R.M."/>
            <person name="Pollastro S."/>
            <person name="Abate D."/>
            <person name="Faretra F."/>
            <person name="Romanazzi G."/>
        </authorList>
    </citation>
    <scope>NUCLEOTIDE SEQUENCE [LARGE SCALE GENOMIC DNA]</scope>
    <source>
        <strain evidence="2 3">Mfrg269</strain>
    </source>
</reference>
<protein>
    <submittedName>
        <fullName evidence="2">Uncharacterized protein</fullName>
    </submittedName>
</protein>
<sequence length="139" mass="15555">MSSRSRSRSTSLPHPAVVQLHAKRTSLSPNPGRNDGRGGRDERRLTRSVSRSASPPRRRRSSFKEESRDGNNDNGRRRRSKQRYEPADRRGRKSSADVEDGREKRVDTEEKKDRGSPTRVVEVTKSAGSAEPAEVGSDS</sequence>
<feature type="compositionally biased region" description="Basic and acidic residues" evidence="1">
    <location>
        <begin position="34"/>
        <end position="45"/>
    </location>
</feature>
<gene>
    <name evidence="2" type="ORF">DID88_003830</name>
</gene>
<feature type="compositionally biased region" description="Basic and acidic residues" evidence="1">
    <location>
        <begin position="82"/>
        <end position="116"/>
    </location>
</feature>
<evidence type="ECO:0000313" key="2">
    <source>
        <dbReference type="EMBL" id="RAL63406.1"/>
    </source>
</evidence>
<evidence type="ECO:0000256" key="1">
    <source>
        <dbReference type="SAM" id="MobiDB-lite"/>
    </source>
</evidence>
<organism evidence="2 3">
    <name type="scientific">Monilinia fructigena</name>
    <dbReference type="NCBI Taxonomy" id="38457"/>
    <lineage>
        <taxon>Eukaryota</taxon>
        <taxon>Fungi</taxon>
        <taxon>Dikarya</taxon>
        <taxon>Ascomycota</taxon>
        <taxon>Pezizomycotina</taxon>
        <taxon>Leotiomycetes</taxon>
        <taxon>Helotiales</taxon>
        <taxon>Sclerotiniaceae</taxon>
        <taxon>Monilinia</taxon>
    </lineage>
</organism>
<keyword evidence="3" id="KW-1185">Reference proteome</keyword>
<feature type="compositionally biased region" description="Basic and acidic residues" evidence="1">
    <location>
        <begin position="62"/>
        <end position="75"/>
    </location>
</feature>
<name>A0A395ITP1_9HELO</name>
<feature type="region of interest" description="Disordered" evidence="1">
    <location>
        <begin position="1"/>
        <end position="139"/>
    </location>
</feature>
<accession>A0A395ITP1</accession>